<dbReference type="HOGENOM" id="CLU_3437511_0_0_1"/>
<reference evidence="1" key="1">
    <citation type="submission" date="2025-08" db="UniProtKB">
        <authorList>
            <consortium name="Ensembl"/>
        </authorList>
    </citation>
    <scope>IDENTIFICATION</scope>
</reference>
<evidence type="ECO:0000313" key="1">
    <source>
        <dbReference type="Ensembl" id="ENSPMAP00000002342.1"/>
    </source>
</evidence>
<proteinExistence type="predicted"/>
<reference evidence="1" key="2">
    <citation type="submission" date="2025-09" db="UniProtKB">
        <authorList>
            <consortium name="Ensembl"/>
        </authorList>
    </citation>
    <scope>IDENTIFICATION</scope>
</reference>
<organism evidence="1">
    <name type="scientific">Petromyzon marinus</name>
    <name type="common">Sea lamprey</name>
    <dbReference type="NCBI Taxonomy" id="7757"/>
    <lineage>
        <taxon>Eukaryota</taxon>
        <taxon>Metazoa</taxon>
        <taxon>Chordata</taxon>
        <taxon>Craniata</taxon>
        <taxon>Vertebrata</taxon>
        <taxon>Cyclostomata</taxon>
        <taxon>Hyperoartia</taxon>
        <taxon>Petromyzontiformes</taxon>
        <taxon>Petromyzontidae</taxon>
        <taxon>Petromyzon</taxon>
    </lineage>
</organism>
<protein>
    <submittedName>
        <fullName evidence="1">Uncharacterized protein</fullName>
    </submittedName>
</protein>
<name>S4RAW1_PETMA</name>
<accession>S4RAW1</accession>
<dbReference type="Ensembl" id="ENSPMAT00000002353.1">
    <property type="protein sequence ID" value="ENSPMAP00000002342.1"/>
    <property type="gene ID" value="ENSPMAG00000002144.1"/>
</dbReference>
<sequence length="12" mass="1592">WVRQPKLNMRTY</sequence>